<protein>
    <submittedName>
        <fullName evidence="1">Uncharacterized protein</fullName>
    </submittedName>
</protein>
<dbReference type="AlphaFoldDB" id="A0AAW1EBS2"/>
<evidence type="ECO:0000313" key="1">
    <source>
        <dbReference type="EMBL" id="KAK9519869.1"/>
    </source>
</evidence>
<keyword evidence="2" id="KW-1185">Reference proteome</keyword>
<comment type="caution">
    <text evidence="1">The sequence shown here is derived from an EMBL/GenBank/DDBJ whole genome shotgun (WGS) entry which is preliminary data.</text>
</comment>
<dbReference type="Proteomes" id="UP001488805">
    <property type="component" value="Unassembled WGS sequence"/>
</dbReference>
<evidence type="ECO:0000313" key="2">
    <source>
        <dbReference type="Proteomes" id="UP001488805"/>
    </source>
</evidence>
<gene>
    <name evidence="1" type="ORF">VZT92_022572</name>
</gene>
<sequence>MFVMLQRPNQIRAALIRGLRLLQVPSMVVVIQQTFALAWLSSTGPLPAASSTGESSALWFVDRAGLAQAWQGKHRLLLSSNSQPPSSFAGALTLK</sequence>
<reference evidence="1 2" key="1">
    <citation type="journal article" date="2024" name="Genome Biol. Evol.">
        <title>Chromosome-level genome assembly of the viviparous eelpout Zoarces viviparus.</title>
        <authorList>
            <person name="Fuhrmann N."/>
            <person name="Brasseur M.V."/>
            <person name="Bakowski C.E."/>
            <person name="Podsiadlowski L."/>
            <person name="Prost S."/>
            <person name="Krehenwinkel H."/>
            <person name="Mayer C."/>
        </authorList>
    </citation>
    <scope>NUCLEOTIDE SEQUENCE [LARGE SCALE GENOMIC DNA]</scope>
    <source>
        <strain evidence="1">NO-MEL_2022_Ind0_liver</strain>
    </source>
</reference>
<dbReference type="EMBL" id="JBCEZU010000434">
    <property type="protein sequence ID" value="KAK9519869.1"/>
    <property type="molecule type" value="Genomic_DNA"/>
</dbReference>
<organism evidence="1 2">
    <name type="scientific">Zoarces viviparus</name>
    <name type="common">Viviparous eelpout</name>
    <name type="synonym">Blennius viviparus</name>
    <dbReference type="NCBI Taxonomy" id="48416"/>
    <lineage>
        <taxon>Eukaryota</taxon>
        <taxon>Metazoa</taxon>
        <taxon>Chordata</taxon>
        <taxon>Craniata</taxon>
        <taxon>Vertebrata</taxon>
        <taxon>Euteleostomi</taxon>
        <taxon>Actinopterygii</taxon>
        <taxon>Neopterygii</taxon>
        <taxon>Teleostei</taxon>
        <taxon>Neoteleostei</taxon>
        <taxon>Acanthomorphata</taxon>
        <taxon>Eupercaria</taxon>
        <taxon>Perciformes</taxon>
        <taxon>Cottioidei</taxon>
        <taxon>Zoarcales</taxon>
        <taxon>Zoarcidae</taxon>
        <taxon>Zoarcinae</taxon>
        <taxon>Zoarces</taxon>
    </lineage>
</organism>
<accession>A0AAW1EBS2</accession>
<proteinExistence type="predicted"/>
<name>A0AAW1EBS2_ZOAVI</name>